<evidence type="ECO:0000256" key="4">
    <source>
        <dbReference type="ARBA" id="ARBA00022989"/>
    </source>
</evidence>
<dbReference type="AlphaFoldDB" id="A0ABD3AWZ6"/>
<evidence type="ECO:0000256" key="5">
    <source>
        <dbReference type="ARBA" id="ARBA00023136"/>
    </source>
</evidence>
<dbReference type="PROSITE" id="PS00216">
    <property type="entry name" value="SUGAR_TRANSPORT_1"/>
    <property type="match status" value="1"/>
</dbReference>
<evidence type="ECO:0000256" key="2">
    <source>
        <dbReference type="ARBA" id="ARBA00022448"/>
    </source>
</evidence>
<comment type="caution">
    <text evidence="9">The sequence shown here is derived from an EMBL/GenBank/DDBJ whole genome shotgun (WGS) entry which is preliminary data.</text>
</comment>
<dbReference type="PROSITE" id="PS50850">
    <property type="entry name" value="MFS"/>
    <property type="match status" value="1"/>
</dbReference>
<evidence type="ECO:0000256" key="3">
    <source>
        <dbReference type="ARBA" id="ARBA00022692"/>
    </source>
</evidence>
<comment type="similarity">
    <text evidence="6">Belongs to the major facilitator superfamily. Phosphate:H(+) symporter (TC 2.A.1.9) family.</text>
</comment>
<dbReference type="Gene3D" id="1.20.1250.20">
    <property type="entry name" value="MFS general substrate transporter like domains"/>
    <property type="match status" value="1"/>
</dbReference>
<dbReference type="SUPFAM" id="SSF103473">
    <property type="entry name" value="MFS general substrate transporter"/>
    <property type="match status" value="1"/>
</dbReference>
<evidence type="ECO:0000313" key="10">
    <source>
        <dbReference type="Proteomes" id="UP001630127"/>
    </source>
</evidence>
<dbReference type="InterPro" id="IPR045263">
    <property type="entry name" value="GLUT"/>
</dbReference>
<keyword evidence="5 7" id="KW-0472">Membrane</keyword>
<sequence length="141" mass="15386">MLGHLHSSSMHKRATSRDNLEMDSFDIEDNPSLLQNGMEQETSTPSWKLSFPHVLVATIVSFLFGYHLGVVNEPLESIASDLGFNGNTLEEGLVVSTCLAGAFLGSLTSGWIADGVGRRRAFQLCTLPMLVGATLWFLLLM</sequence>
<evidence type="ECO:0000259" key="8">
    <source>
        <dbReference type="PROSITE" id="PS50850"/>
    </source>
</evidence>
<dbReference type="PANTHER" id="PTHR23503:SF8">
    <property type="entry name" value="FACILITATED GLUCOSE TRANSPORTER PROTEIN 1"/>
    <property type="match status" value="1"/>
</dbReference>
<dbReference type="EMBL" id="JBJUIK010000002">
    <property type="protein sequence ID" value="KAL3535734.1"/>
    <property type="molecule type" value="Genomic_DNA"/>
</dbReference>
<comment type="subcellular location">
    <subcellularLocation>
        <location evidence="1">Membrane</location>
        <topology evidence="1">Multi-pass membrane protein</topology>
    </subcellularLocation>
</comment>
<name>A0ABD3AWZ6_9GENT</name>
<feature type="domain" description="Major facilitator superfamily (MFS) profile" evidence="8">
    <location>
        <begin position="53"/>
        <end position="141"/>
    </location>
</feature>
<dbReference type="Proteomes" id="UP001630127">
    <property type="component" value="Unassembled WGS sequence"/>
</dbReference>
<dbReference type="InterPro" id="IPR005829">
    <property type="entry name" value="Sugar_transporter_CS"/>
</dbReference>
<keyword evidence="3 7" id="KW-0812">Transmembrane</keyword>
<protein>
    <recommendedName>
        <fullName evidence="8">Major facilitator superfamily (MFS) profile domain-containing protein</fullName>
    </recommendedName>
</protein>
<evidence type="ECO:0000256" key="7">
    <source>
        <dbReference type="SAM" id="Phobius"/>
    </source>
</evidence>
<feature type="transmembrane region" description="Helical" evidence="7">
    <location>
        <begin position="54"/>
        <end position="72"/>
    </location>
</feature>
<dbReference type="Pfam" id="PF00083">
    <property type="entry name" value="Sugar_tr"/>
    <property type="match status" value="1"/>
</dbReference>
<dbReference type="InterPro" id="IPR020846">
    <property type="entry name" value="MFS_dom"/>
</dbReference>
<organism evidence="9 10">
    <name type="scientific">Cinchona calisaya</name>
    <dbReference type="NCBI Taxonomy" id="153742"/>
    <lineage>
        <taxon>Eukaryota</taxon>
        <taxon>Viridiplantae</taxon>
        <taxon>Streptophyta</taxon>
        <taxon>Embryophyta</taxon>
        <taxon>Tracheophyta</taxon>
        <taxon>Spermatophyta</taxon>
        <taxon>Magnoliopsida</taxon>
        <taxon>eudicotyledons</taxon>
        <taxon>Gunneridae</taxon>
        <taxon>Pentapetalae</taxon>
        <taxon>asterids</taxon>
        <taxon>lamiids</taxon>
        <taxon>Gentianales</taxon>
        <taxon>Rubiaceae</taxon>
        <taxon>Cinchonoideae</taxon>
        <taxon>Cinchoneae</taxon>
        <taxon>Cinchona</taxon>
    </lineage>
</organism>
<dbReference type="InterPro" id="IPR036259">
    <property type="entry name" value="MFS_trans_sf"/>
</dbReference>
<proteinExistence type="inferred from homology"/>
<keyword evidence="4 7" id="KW-1133">Transmembrane helix</keyword>
<keyword evidence="10" id="KW-1185">Reference proteome</keyword>
<feature type="transmembrane region" description="Helical" evidence="7">
    <location>
        <begin position="92"/>
        <end position="113"/>
    </location>
</feature>
<feature type="transmembrane region" description="Helical" evidence="7">
    <location>
        <begin position="120"/>
        <end position="139"/>
    </location>
</feature>
<dbReference type="PANTHER" id="PTHR23503">
    <property type="entry name" value="SOLUTE CARRIER FAMILY 2"/>
    <property type="match status" value="1"/>
</dbReference>
<evidence type="ECO:0000256" key="1">
    <source>
        <dbReference type="ARBA" id="ARBA00004141"/>
    </source>
</evidence>
<reference evidence="9 10" key="1">
    <citation type="submission" date="2024-11" db="EMBL/GenBank/DDBJ databases">
        <title>A near-complete genome assembly of Cinchona calisaya.</title>
        <authorList>
            <person name="Lian D.C."/>
            <person name="Zhao X.W."/>
            <person name="Wei L."/>
        </authorList>
    </citation>
    <scope>NUCLEOTIDE SEQUENCE [LARGE SCALE GENOMIC DNA]</scope>
    <source>
        <tissue evidence="9">Nenye</tissue>
    </source>
</reference>
<keyword evidence="2" id="KW-0813">Transport</keyword>
<gene>
    <name evidence="9" type="ORF">ACH5RR_004195</name>
</gene>
<dbReference type="InterPro" id="IPR005828">
    <property type="entry name" value="MFS_sugar_transport-like"/>
</dbReference>
<evidence type="ECO:0000256" key="6">
    <source>
        <dbReference type="ARBA" id="ARBA00044504"/>
    </source>
</evidence>
<accession>A0ABD3AWZ6</accession>
<dbReference type="GO" id="GO:0016020">
    <property type="term" value="C:membrane"/>
    <property type="evidence" value="ECO:0007669"/>
    <property type="project" value="UniProtKB-SubCell"/>
</dbReference>
<evidence type="ECO:0000313" key="9">
    <source>
        <dbReference type="EMBL" id="KAL3535734.1"/>
    </source>
</evidence>